<comment type="caution">
    <text evidence="16">The sequence shown here is derived from an EMBL/GenBank/DDBJ whole genome shotgun (WGS) entry which is preliminary data.</text>
</comment>
<organism evidence="16 17">
    <name type="scientific">Alicyclobacillus cellulosilyticus</name>
    <dbReference type="NCBI Taxonomy" id="1003997"/>
    <lineage>
        <taxon>Bacteria</taxon>
        <taxon>Bacillati</taxon>
        <taxon>Bacillota</taxon>
        <taxon>Bacilli</taxon>
        <taxon>Bacillales</taxon>
        <taxon>Alicyclobacillaceae</taxon>
        <taxon>Alicyclobacillus</taxon>
    </lineage>
</organism>
<dbReference type="GO" id="GO:0008270">
    <property type="term" value="F:zinc ion binding"/>
    <property type="evidence" value="ECO:0007669"/>
    <property type="project" value="UniProtKB-UniRule"/>
</dbReference>
<dbReference type="SUPFAM" id="SSF52402">
    <property type="entry name" value="Adenine nucleotide alpha hydrolases-like"/>
    <property type="match status" value="1"/>
</dbReference>
<dbReference type="PIRSF" id="PIRSF006293">
    <property type="entry name" value="ExsB"/>
    <property type="match status" value="1"/>
</dbReference>
<feature type="binding site" evidence="15">
    <location>
        <position position="199"/>
    </location>
    <ligand>
        <name>Zn(2+)</name>
        <dbReference type="ChEBI" id="CHEBI:29105"/>
    </ligand>
</feature>
<evidence type="ECO:0000256" key="10">
    <source>
        <dbReference type="ARBA" id="ARBA00047890"/>
    </source>
</evidence>
<dbReference type="EMBL" id="BMOY01000019">
    <property type="protein sequence ID" value="GGJ06332.1"/>
    <property type="molecule type" value="Genomic_DNA"/>
</dbReference>
<dbReference type="RefSeq" id="WP_188882066.1">
    <property type="nucleotide sequence ID" value="NZ_BMOY01000019.1"/>
</dbReference>
<evidence type="ECO:0000256" key="9">
    <source>
        <dbReference type="ARBA" id="ARBA00039149"/>
    </source>
</evidence>
<gene>
    <name evidence="15 16" type="primary">queC</name>
    <name evidence="16" type="ORF">GCM10010885_14340</name>
</gene>
<keyword evidence="6 15" id="KW-0862">Zinc</keyword>
<evidence type="ECO:0000313" key="17">
    <source>
        <dbReference type="Proteomes" id="UP000637695"/>
    </source>
</evidence>
<dbReference type="GO" id="GO:0008616">
    <property type="term" value="P:tRNA queuosine(34) biosynthetic process"/>
    <property type="evidence" value="ECO:0007669"/>
    <property type="project" value="UniProtKB-UniRule"/>
</dbReference>
<comment type="similarity">
    <text evidence="8 15">Belongs to the QueC family.</text>
</comment>
<dbReference type="PANTHER" id="PTHR42914">
    <property type="entry name" value="7-CYANO-7-DEAZAGUANINE SYNTHASE"/>
    <property type="match status" value="1"/>
</dbReference>
<sequence length="232" mass="25799">MPLAAGHDAAVVVFSGGQDSTTCLVWALTRYRRVEAVTFDYQQRHEAEIACARRIAAKLGVPHHVFDMRLLNQLAPSALTRPDIPVTQAEGGLPSTFVDGRNLIFLSFAAVFAKQIGARRIVTGVCQTDFSGYPDCRDVFIKSLNVTLNLAMDYEFVIETPLMWLDKKETWALADELGCFDLVRDETLTCYHGIIGQGCGECPACRLRRRGYEAYLAEKQAHAQPAQRRDDG</sequence>
<evidence type="ECO:0000256" key="12">
    <source>
        <dbReference type="ARBA" id="ARBA00076159"/>
    </source>
</evidence>
<keyword evidence="7 15" id="KW-0067">ATP-binding</keyword>
<keyword evidence="5 15" id="KW-0671">Queuosine biosynthesis</keyword>
<feature type="binding site" evidence="15">
    <location>
        <position position="190"/>
    </location>
    <ligand>
        <name>Zn(2+)</name>
        <dbReference type="ChEBI" id="CHEBI:29105"/>
    </ligand>
</feature>
<dbReference type="EC" id="6.3.4.20" evidence="9 15"/>
<evidence type="ECO:0000256" key="1">
    <source>
        <dbReference type="ARBA" id="ARBA00005061"/>
    </source>
</evidence>
<comment type="cofactor">
    <cofactor evidence="15">
        <name>Zn(2+)</name>
        <dbReference type="ChEBI" id="CHEBI:29105"/>
    </cofactor>
    <text evidence="15">Binds 1 zinc ion per subunit.</text>
</comment>
<reference evidence="16" key="1">
    <citation type="journal article" date="2014" name="Int. J. Syst. Evol. Microbiol.">
        <title>Complete genome sequence of Corynebacterium casei LMG S-19264T (=DSM 44701T), isolated from a smear-ripened cheese.</title>
        <authorList>
            <consortium name="US DOE Joint Genome Institute (JGI-PGF)"/>
            <person name="Walter F."/>
            <person name="Albersmeier A."/>
            <person name="Kalinowski J."/>
            <person name="Ruckert C."/>
        </authorList>
    </citation>
    <scope>NUCLEOTIDE SEQUENCE</scope>
    <source>
        <strain evidence="16">JCM 18487</strain>
    </source>
</reference>
<proteinExistence type="inferred from homology"/>
<dbReference type="AlphaFoldDB" id="A0A917NJN9"/>
<accession>A0A917NJN9</accession>
<comment type="pathway">
    <text evidence="1 15">Purine metabolism; 7-cyano-7-deazaguanine biosynthesis.</text>
</comment>
<dbReference type="CDD" id="cd01995">
    <property type="entry name" value="QueC-like"/>
    <property type="match status" value="1"/>
</dbReference>
<dbReference type="Gene3D" id="3.40.50.620">
    <property type="entry name" value="HUPs"/>
    <property type="match status" value="1"/>
</dbReference>
<evidence type="ECO:0000256" key="13">
    <source>
        <dbReference type="ARBA" id="ARBA00080406"/>
    </source>
</evidence>
<evidence type="ECO:0000256" key="7">
    <source>
        <dbReference type="ARBA" id="ARBA00022840"/>
    </source>
</evidence>
<dbReference type="InterPro" id="IPR018317">
    <property type="entry name" value="QueC"/>
</dbReference>
<evidence type="ECO:0000256" key="4">
    <source>
        <dbReference type="ARBA" id="ARBA00022741"/>
    </source>
</evidence>
<evidence type="ECO:0000256" key="14">
    <source>
        <dbReference type="ARBA" id="ARBA00080941"/>
    </source>
</evidence>
<feature type="binding site" evidence="15">
    <location>
        <position position="205"/>
    </location>
    <ligand>
        <name>Zn(2+)</name>
        <dbReference type="ChEBI" id="CHEBI:29105"/>
    </ligand>
</feature>
<dbReference type="GO" id="GO:0005524">
    <property type="term" value="F:ATP binding"/>
    <property type="evidence" value="ECO:0007669"/>
    <property type="project" value="UniProtKB-UniRule"/>
</dbReference>
<feature type="binding site" evidence="15">
    <location>
        <begin position="14"/>
        <end position="24"/>
    </location>
    <ligand>
        <name>ATP</name>
        <dbReference type="ChEBI" id="CHEBI:30616"/>
    </ligand>
</feature>
<dbReference type="PANTHER" id="PTHR42914:SF1">
    <property type="entry name" value="7-CYANO-7-DEAZAGUANINE SYNTHASE"/>
    <property type="match status" value="1"/>
</dbReference>
<evidence type="ECO:0000256" key="11">
    <source>
        <dbReference type="ARBA" id="ARBA00069440"/>
    </source>
</evidence>
<dbReference type="HAMAP" id="MF_01633">
    <property type="entry name" value="QueC"/>
    <property type="match status" value="1"/>
</dbReference>
<evidence type="ECO:0000256" key="2">
    <source>
        <dbReference type="ARBA" id="ARBA00022598"/>
    </source>
</evidence>
<dbReference type="NCBIfam" id="TIGR00364">
    <property type="entry name" value="7-cyano-7-deazaguanine synthase QueC"/>
    <property type="match status" value="1"/>
</dbReference>
<dbReference type="Pfam" id="PF06508">
    <property type="entry name" value="QueC"/>
    <property type="match status" value="1"/>
</dbReference>
<name>A0A917NJN9_9BACL</name>
<reference evidence="16" key="2">
    <citation type="submission" date="2020-09" db="EMBL/GenBank/DDBJ databases">
        <authorList>
            <person name="Sun Q."/>
            <person name="Ohkuma M."/>
        </authorList>
    </citation>
    <scope>NUCLEOTIDE SEQUENCE</scope>
    <source>
        <strain evidence="16">JCM 18487</strain>
    </source>
</reference>
<keyword evidence="2 15" id="KW-0436">Ligase</keyword>
<comment type="catalytic activity">
    <reaction evidence="10 15">
        <text>7-carboxy-7-carbaguanine + NH4(+) + 2 ATP = 7-cyano-7-carbaguanine + 2 AMP + 2 diphosphate + 2 H(+)</text>
        <dbReference type="Rhea" id="RHEA:27982"/>
        <dbReference type="ChEBI" id="CHEBI:15378"/>
        <dbReference type="ChEBI" id="CHEBI:28938"/>
        <dbReference type="ChEBI" id="CHEBI:30616"/>
        <dbReference type="ChEBI" id="CHEBI:33019"/>
        <dbReference type="ChEBI" id="CHEBI:45075"/>
        <dbReference type="ChEBI" id="CHEBI:61036"/>
        <dbReference type="ChEBI" id="CHEBI:456215"/>
        <dbReference type="EC" id="6.3.4.20"/>
    </reaction>
</comment>
<keyword evidence="4 15" id="KW-0547">Nucleotide-binding</keyword>
<dbReference type="FunFam" id="3.40.50.620:FF:000017">
    <property type="entry name" value="7-cyano-7-deazaguanine synthase"/>
    <property type="match status" value="1"/>
</dbReference>
<feature type="binding site" evidence="15">
    <location>
        <position position="202"/>
    </location>
    <ligand>
        <name>Zn(2+)</name>
        <dbReference type="ChEBI" id="CHEBI:29105"/>
    </ligand>
</feature>
<dbReference type="GO" id="GO:0016879">
    <property type="term" value="F:ligase activity, forming carbon-nitrogen bonds"/>
    <property type="evidence" value="ECO:0007669"/>
    <property type="project" value="UniProtKB-UniRule"/>
</dbReference>
<evidence type="ECO:0000256" key="5">
    <source>
        <dbReference type="ARBA" id="ARBA00022785"/>
    </source>
</evidence>
<protein>
    <recommendedName>
        <fullName evidence="11 15">7-cyano-7-deazaguanine synthase</fullName>
        <ecNumber evidence="9 15">6.3.4.20</ecNumber>
    </recommendedName>
    <alternativeName>
        <fullName evidence="14 15">7-cyano-7-carbaguanine synthase</fullName>
    </alternativeName>
    <alternativeName>
        <fullName evidence="13 15">PreQ(0) synthase</fullName>
    </alternativeName>
    <alternativeName>
        <fullName evidence="12 15">Queuosine biosynthesis protein QueC</fullName>
    </alternativeName>
</protein>
<evidence type="ECO:0000256" key="6">
    <source>
        <dbReference type="ARBA" id="ARBA00022833"/>
    </source>
</evidence>
<comment type="function">
    <text evidence="15">Catalyzes the ATP-dependent conversion of 7-carboxy-7-deazaguanine (CDG) to 7-cyano-7-deazaguanine (preQ(0)).</text>
</comment>
<evidence type="ECO:0000256" key="8">
    <source>
        <dbReference type="ARBA" id="ARBA00037993"/>
    </source>
</evidence>
<evidence type="ECO:0000256" key="3">
    <source>
        <dbReference type="ARBA" id="ARBA00022723"/>
    </source>
</evidence>
<dbReference type="InterPro" id="IPR014729">
    <property type="entry name" value="Rossmann-like_a/b/a_fold"/>
</dbReference>
<dbReference type="Proteomes" id="UP000637695">
    <property type="component" value="Unassembled WGS sequence"/>
</dbReference>
<evidence type="ECO:0000313" key="16">
    <source>
        <dbReference type="EMBL" id="GGJ06332.1"/>
    </source>
</evidence>
<evidence type="ECO:0000256" key="15">
    <source>
        <dbReference type="HAMAP-Rule" id="MF_01633"/>
    </source>
</evidence>
<comment type="subunit">
    <text evidence="15">Homodimer.</text>
</comment>
<keyword evidence="3 15" id="KW-0479">Metal-binding</keyword>
<keyword evidence="17" id="KW-1185">Reference proteome</keyword>